<dbReference type="NCBIfam" id="TIGR00711">
    <property type="entry name" value="efflux_EmrB"/>
    <property type="match status" value="1"/>
</dbReference>
<dbReference type="Gene3D" id="1.20.1720.10">
    <property type="entry name" value="Multidrug resistance protein D"/>
    <property type="match status" value="1"/>
</dbReference>
<dbReference type="EMBL" id="JAMSKV010000002">
    <property type="protein sequence ID" value="MCQ8277394.1"/>
    <property type="molecule type" value="Genomic_DNA"/>
</dbReference>
<feature type="domain" description="Major facilitator superfamily (MFS) profile" evidence="8">
    <location>
        <begin position="20"/>
        <end position="466"/>
    </location>
</feature>
<accession>A0ABT1W3G3</accession>
<feature type="transmembrane region" description="Helical" evidence="7">
    <location>
        <begin position="173"/>
        <end position="193"/>
    </location>
</feature>
<protein>
    <submittedName>
        <fullName evidence="9">DHA2 family efflux MFS transporter permease subunit</fullName>
    </submittedName>
</protein>
<feature type="transmembrane region" description="Helical" evidence="7">
    <location>
        <begin position="436"/>
        <end position="458"/>
    </location>
</feature>
<evidence type="ECO:0000256" key="6">
    <source>
        <dbReference type="ARBA" id="ARBA00023136"/>
    </source>
</evidence>
<sequence>MSGPDSAGAGSVLRPGAWLVIAVATLGSFMAQLDATIVNVSLARLSHDLRASLATIQWTMSGYLLALALVLPLNGWLVDRIGSRALYLWSFASFTLLSGLCGLAWSAPSLIVLRLLQGASGGLLAPMAQLTVARIAGKQMPRVSAFMTVPILLAPMLGPAIAGATLQYASWRWLFLLNLPVGVAAFLLAALVLPRDDGERRPRPLDGLGLLLLSPAMVLFLIGADHVSASPGVICLLVSGPLFGAYVCHARRKGGDALIDLRLFRIRGFAVAAASMFTVNGLMFAGQMLVPIFLMRACGLSPVLTGWLMLPLGLGMMATFLLLGRLTDRFGIGPTARTGAILALVGTLPLVLLAETGLSVPLLAASLFVRGVGIGALGVPVMAAGYAAVPRERLSTASTAMNVGQRLGGPTCTTICVVALGWLSPAGVNGAGQADAFAWTFGLLALIHGASLLSTLLLPRALPERT</sequence>
<dbReference type="RefSeq" id="WP_422862844.1">
    <property type="nucleotide sequence ID" value="NZ_JAMSKV010000002.1"/>
</dbReference>
<dbReference type="InterPro" id="IPR011701">
    <property type="entry name" value="MFS"/>
</dbReference>
<organism evidence="9 10">
    <name type="scientific">Endosaccharibacter trunci</name>
    <dbReference type="NCBI Taxonomy" id="2812733"/>
    <lineage>
        <taxon>Bacteria</taxon>
        <taxon>Pseudomonadati</taxon>
        <taxon>Pseudomonadota</taxon>
        <taxon>Alphaproteobacteria</taxon>
        <taxon>Acetobacterales</taxon>
        <taxon>Acetobacteraceae</taxon>
        <taxon>Endosaccharibacter</taxon>
    </lineage>
</organism>
<dbReference type="Proteomes" id="UP001524587">
    <property type="component" value="Unassembled WGS sequence"/>
</dbReference>
<evidence type="ECO:0000256" key="2">
    <source>
        <dbReference type="ARBA" id="ARBA00022448"/>
    </source>
</evidence>
<comment type="caution">
    <text evidence="9">The sequence shown here is derived from an EMBL/GenBank/DDBJ whole genome shotgun (WGS) entry which is preliminary data.</text>
</comment>
<feature type="transmembrane region" description="Helical" evidence="7">
    <location>
        <begin position="205"/>
        <end position="223"/>
    </location>
</feature>
<dbReference type="PROSITE" id="PS50850">
    <property type="entry name" value="MFS"/>
    <property type="match status" value="1"/>
</dbReference>
<feature type="transmembrane region" description="Helical" evidence="7">
    <location>
        <begin position="145"/>
        <end position="167"/>
    </location>
</feature>
<feature type="transmembrane region" description="Helical" evidence="7">
    <location>
        <begin position="407"/>
        <end position="424"/>
    </location>
</feature>
<feature type="transmembrane region" description="Helical" evidence="7">
    <location>
        <begin position="229"/>
        <end position="248"/>
    </location>
</feature>
<dbReference type="PANTHER" id="PTHR42718:SF46">
    <property type="entry name" value="BLR6921 PROTEIN"/>
    <property type="match status" value="1"/>
</dbReference>
<dbReference type="Pfam" id="PF07690">
    <property type="entry name" value="MFS_1"/>
    <property type="match status" value="1"/>
</dbReference>
<feature type="transmembrane region" description="Helical" evidence="7">
    <location>
        <begin position="51"/>
        <end position="73"/>
    </location>
</feature>
<feature type="transmembrane region" description="Helical" evidence="7">
    <location>
        <begin position="85"/>
        <end position="105"/>
    </location>
</feature>
<dbReference type="PANTHER" id="PTHR42718">
    <property type="entry name" value="MAJOR FACILITATOR SUPERFAMILY MULTIDRUG TRANSPORTER MFSC"/>
    <property type="match status" value="1"/>
</dbReference>
<proteinExistence type="predicted"/>
<keyword evidence="2" id="KW-0813">Transport</keyword>
<evidence type="ECO:0000256" key="4">
    <source>
        <dbReference type="ARBA" id="ARBA00022692"/>
    </source>
</evidence>
<feature type="transmembrane region" description="Helical" evidence="7">
    <location>
        <begin position="360"/>
        <end position="386"/>
    </location>
</feature>
<keyword evidence="3" id="KW-1003">Cell membrane</keyword>
<keyword evidence="5 7" id="KW-1133">Transmembrane helix</keyword>
<dbReference type="InterPro" id="IPR004638">
    <property type="entry name" value="EmrB-like"/>
</dbReference>
<comment type="subcellular location">
    <subcellularLocation>
        <location evidence="1">Cell membrane</location>
        <topology evidence="1">Multi-pass membrane protein</topology>
    </subcellularLocation>
</comment>
<keyword evidence="4 7" id="KW-0812">Transmembrane</keyword>
<evidence type="ECO:0000256" key="7">
    <source>
        <dbReference type="SAM" id="Phobius"/>
    </source>
</evidence>
<reference evidence="9 10" key="1">
    <citation type="submission" date="2022-06" db="EMBL/GenBank/DDBJ databases">
        <title>Endosaccharibacter gen. nov., sp. nov., endophytic bacteria isolated from sugarcane.</title>
        <authorList>
            <person name="Pitiwittayakul N."/>
            <person name="Yukphan P."/>
            <person name="Charoenyingcharoen P."/>
            <person name="Tanasupawat S."/>
        </authorList>
    </citation>
    <scope>NUCLEOTIDE SEQUENCE [LARGE SCALE GENOMIC DNA]</scope>
    <source>
        <strain evidence="9 10">KSS8</strain>
    </source>
</reference>
<feature type="transmembrane region" description="Helical" evidence="7">
    <location>
        <begin position="269"/>
        <end position="294"/>
    </location>
</feature>
<dbReference type="Gene3D" id="1.20.1250.20">
    <property type="entry name" value="MFS general substrate transporter like domains"/>
    <property type="match status" value="1"/>
</dbReference>
<feature type="transmembrane region" description="Helical" evidence="7">
    <location>
        <begin position="111"/>
        <end position="133"/>
    </location>
</feature>
<name>A0ABT1W3G3_9PROT</name>
<dbReference type="InterPro" id="IPR020846">
    <property type="entry name" value="MFS_dom"/>
</dbReference>
<evidence type="ECO:0000313" key="9">
    <source>
        <dbReference type="EMBL" id="MCQ8277394.1"/>
    </source>
</evidence>
<keyword evidence="6 7" id="KW-0472">Membrane</keyword>
<feature type="transmembrane region" description="Helical" evidence="7">
    <location>
        <begin position="336"/>
        <end position="354"/>
    </location>
</feature>
<evidence type="ECO:0000259" key="8">
    <source>
        <dbReference type="PROSITE" id="PS50850"/>
    </source>
</evidence>
<keyword evidence="10" id="KW-1185">Reference proteome</keyword>
<feature type="transmembrane region" description="Helical" evidence="7">
    <location>
        <begin position="12"/>
        <end position="31"/>
    </location>
</feature>
<evidence type="ECO:0000256" key="3">
    <source>
        <dbReference type="ARBA" id="ARBA00022475"/>
    </source>
</evidence>
<evidence type="ECO:0000256" key="1">
    <source>
        <dbReference type="ARBA" id="ARBA00004651"/>
    </source>
</evidence>
<gene>
    <name evidence="9" type="ORF">NFI95_02880</name>
</gene>
<evidence type="ECO:0000313" key="10">
    <source>
        <dbReference type="Proteomes" id="UP001524587"/>
    </source>
</evidence>
<feature type="transmembrane region" description="Helical" evidence="7">
    <location>
        <begin position="306"/>
        <end position="324"/>
    </location>
</feature>
<dbReference type="InterPro" id="IPR036259">
    <property type="entry name" value="MFS_trans_sf"/>
</dbReference>
<evidence type="ECO:0000256" key="5">
    <source>
        <dbReference type="ARBA" id="ARBA00022989"/>
    </source>
</evidence>
<dbReference type="SUPFAM" id="SSF103473">
    <property type="entry name" value="MFS general substrate transporter"/>
    <property type="match status" value="1"/>
</dbReference>